<comment type="similarity">
    <text evidence="1 5">Belongs to the bacterial ribosomal protein bL17 family.</text>
</comment>
<dbReference type="SUPFAM" id="SSF64263">
    <property type="entry name" value="Prokaryotic ribosomal protein L17"/>
    <property type="match status" value="1"/>
</dbReference>
<dbReference type="InterPro" id="IPR036373">
    <property type="entry name" value="Ribosomal_bL17_sf"/>
</dbReference>
<evidence type="ECO:0000256" key="1">
    <source>
        <dbReference type="ARBA" id="ARBA00008777"/>
    </source>
</evidence>
<organism evidence="7 8">
    <name type="scientific">Termititenax aidoneus</name>
    <dbReference type="NCBI Taxonomy" id="2218524"/>
    <lineage>
        <taxon>Bacteria</taxon>
        <taxon>Bacillati</taxon>
        <taxon>Candidatus Margulisiibacteriota</taxon>
        <taxon>Candidatus Termititenacia</taxon>
        <taxon>Candidatus Termititenacales</taxon>
        <taxon>Candidatus Termititenacaceae</taxon>
        <taxon>Candidatus Termititenax</taxon>
    </lineage>
</organism>
<dbReference type="PANTHER" id="PTHR14413:SF16">
    <property type="entry name" value="LARGE RIBOSOMAL SUBUNIT PROTEIN BL17M"/>
    <property type="match status" value="1"/>
</dbReference>
<evidence type="ECO:0000256" key="3">
    <source>
        <dbReference type="ARBA" id="ARBA00023274"/>
    </source>
</evidence>
<protein>
    <recommendedName>
        <fullName evidence="4 6">50S ribosomal protein L17</fullName>
    </recommendedName>
</protein>
<dbReference type="NCBIfam" id="TIGR00059">
    <property type="entry name" value="L17"/>
    <property type="match status" value="1"/>
</dbReference>
<dbReference type="PANTHER" id="PTHR14413">
    <property type="entry name" value="RIBOSOMAL PROTEIN L17"/>
    <property type="match status" value="1"/>
</dbReference>
<proteinExistence type="inferred from homology"/>
<gene>
    <name evidence="7" type="primary">rplQ</name>
    <name evidence="7" type="ORF">NO1_1867</name>
</gene>
<evidence type="ECO:0000256" key="2">
    <source>
        <dbReference type="ARBA" id="ARBA00022980"/>
    </source>
</evidence>
<reference evidence="7 8" key="1">
    <citation type="journal article" date="2019" name="ISME J.">
        <title>Genome analyses of uncultured TG2/ZB3 bacteria in 'Margulisbacteria' specifically attached to ectosymbiotic spirochetes of protists in the termite gut.</title>
        <authorList>
            <person name="Utami Y.D."/>
            <person name="Kuwahara H."/>
            <person name="Igai K."/>
            <person name="Murakami T."/>
            <person name="Sugaya K."/>
            <person name="Morikawa T."/>
            <person name="Nagura Y."/>
            <person name="Yuki M."/>
            <person name="Deevong P."/>
            <person name="Inoue T."/>
            <person name="Kihara K."/>
            <person name="Lo N."/>
            <person name="Yamada A."/>
            <person name="Ohkuma M."/>
            <person name="Hongoh Y."/>
        </authorList>
    </citation>
    <scope>NUCLEOTIDE SEQUENCE [LARGE SCALE GENOMIC DNA]</scope>
    <source>
        <strain evidence="7">NkOx7-01</strain>
    </source>
</reference>
<dbReference type="Pfam" id="PF01196">
    <property type="entry name" value="Ribosomal_L17"/>
    <property type="match status" value="1"/>
</dbReference>
<evidence type="ECO:0000256" key="5">
    <source>
        <dbReference type="RuleBase" id="RU000660"/>
    </source>
</evidence>
<dbReference type="Proteomes" id="UP000269352">
    <property type="component" value="Unassembled WGS sequence"/>
</dbReference>
<keyword evidence="2 5" id="KW-0689">Ribosomal protein</keyword>
<evidence type="ECO:0000256" key="6">
    <source>
        <dbReference type="RuleBase" id="RU000661"/>
    </source>
</evidence>
<dbReference type="GO" id="GO:0006412">
    <property type="term" value="P:translation"/>
    <property type="evidence" value="ECO:0007669"/>
    <property type="project" value="InterPro"/>
</dbReference>
<comment type="caution">
    <text evidence="7">The sequence shown here is derived from an EMBL/GenBank/DDBJ whole genome shotgun (WGS) entry which is preliminary data.</text>
</comment>
<dbReference type="GO" id="GO:0003735">
    <property type="term" value="F:structural constituent of ribosome"/>
    <property type="evidence" value="ECO:0007669"/>
    <property type="project" value="InterPro"/>
</dbReference>
<dbReference type="Gene3D" id="3.90.1030.10">
    <property type="entry name" value="Ribosomal protein L17"/>
    <property type="match status" value="1"/>
</dbReference>
<dbReference type="GO" id="GO:0022625">
    <property type="term" value="C:cytosolic large ribosomal subunit"/>
    <property type="evidence" value="ECO:0007669"/>
    <property type="project" value="TreeGrafter"/>
</dbReference>
<evidence type="ECO:0000256" key="4">
    <source>
        <dbReference type="ARBA" id="ARBA00035494"/>
    </source>
</evidence>
<keyword evidence="3 5" id="KW-0687">Ribonucleoprotein</keyword>
<evidence type="ECO:0000313" key="8">
    <source>
        <dbReference type="Proteomes" id="UP000269352"/>
    </source>
</evidence>
<name>A0A388TCX5_TERA1</name>
<sequence length="120" mass="13613">MRHKYGYNKLHKPTDQRIAMLKSLAVAVFRHNRVETTEARAKELRKMVDGIITLVKKGDLSSRRRVISLLLGDKDLVKQLYAGKERFGKRSSGYSRLIQAGQRRGDAAKMVLFELVDAAA</sequence>
<evidence type="ECO:0000313" key="7">
    <source>
        <dbReference type="EMBL" id="GBR74740.1"/>
    </source>
</evidence>
<accession>A0A388TCX5</accession>
<dbReference type="InterPro" id="IPR000456">
    <property type="entry name" value="Ribosomal_bL17"/>
</dbReference>
<dbReference type="EMBL" id="BGZN01000077">
    <property type="protein sequence ID" value="GBR74740.1"/>
    <property type="molecule type" value="Genomic_DNA"/>
</dbReference>
<dbReference type="AlphaFoldDB" id="A0A388TCX5"/>
<keyword evidence="8" id="KW-1185">Reference proteome</keyword>